<dbReference type="InterPro" id="IPR058923">
    <property type="entry name" value="RCC1-like_dom"/>
</dbReference>
<evidence type="ECO:0000256" key="3">
    <source>
        <dbReference type="SAM" id="MobiDB-lite"/>
    </source>
</evidence>
<dbReference type="CDD" id="cd18186">
    <property type="entry name" value="BTB_POZ_ZBTB_KLHL-like"/>
    <property type="match status" value="2"/>
</dbReference>
<evidence type="ECO:0000313" key="6">
    <source>
        <dbReference type="EMBL" id="CAD9265326.1"/>
    </source>
</evidence>
<dbReference type="SMART" id="SM00225">
    <property type="entry name" value="BTB"/>
    <property type="match status" value="2"/>
</dbReference>
<dbReference type="PROSITE" id="PS50097">
    <property type="entry name" value="BTB"/>
    <property type="match status" value="2"/>
</dbReference>
<dbReference type="SUPFAM" id="SSF50985">
    <property type="entry name" value="RCC1/BLIP-II"/>
    <property type="match status" value="1"/>
</dbReference>
<name>A0A7S1UE26_9STRA</name>
<feature type="region of interest" description="Disordered" evidence="3">
    <location>
        <begin position="1"/>
        <end position="21"/>
    </location>
</feature>
<dbReference type="Gene3D" id="3.30.710.10">
    <property type="entry name" value="Potassium Channel Kv1.1, Chain A"/>
    <property type="match status" value="2"/>
</dbReference>
<dbReference type="Pfam" id="PF00651">
    <property type="entry name" value="BTB"/>
    <property type="match status" value="2"/>
</dbReference>
<sequence length="1515" mass="162647">MASGAAEDPADPEDVERVWGDEVPDEAPRVASLRAMLRGRQELDMMLSQCVAEKGKGAPSAAPLAYYEYGQAIPARLRRMLKHAVERCREKAAEGEATTAGLSGAVTDFLAGLPEDHFLPYALVSPRALAVSGSNTAVASIAVAEQILAKRVADFAVEVSGERRSSTVQCRPCEGILQDKDQFGVVEKDDPTPEELGRSRVECFYMDLVEAFCRLDRCMPRRRAQERASQTIFHLATILEASREAAGASILELVDEPAADVDDDADAGASRREHLGETVRLVGTKGDAANILINVQVGLRAWAGSCFGVGAVIHVGHAFHMSRNEGSAERGGGGSGEGNKSLLGRIQDRMGSRRRRREGQGAATGTVRLFGWHIEVLPLHDDTADDAFADVDGLTDEEGSGADSPVAAAATRMGFSGSSDQEDFDANTKGLRLELLKDKNAAGDGGASAAAATDAAPSSELEVTTKVEKLVEEGVDAAGVARPLRRNAEDARYLATSLWSWGRNDFGCLGLGVETGLSEPRRVPWPPKLALPLEPVLQIACSSRHSVIVTAFGGVFTCGDGTDGALGTGEAFSSGEFVPVSWSAVTGDPEEDADADDDEAPSRLAIENEASNRSANPTIIQVAAGADILGTHSAAVDEFGRLYTWGKGAATGHGVVSAVLAPKEVTRRVDKALELVRDASQSRRLKHERSEDARKDADAISADARVAKVACGGMFTACVTVSGALLTWGSFSKGRLGYPAKTLTTKDGSVLAARRERKRKERFQLTPRVVKSERFFVDVACGDAHAVSVDRDGALWGWGRNDAGQVGLAALRADGALQPEVSAPISIAPFSEGVLDPQQRQRAKFVACGYDHTAAVDAEGVLWTWGARGAACLGHGDEFDTFATSVANAALPVKEKRTRIAVQAAALGEPVNLGIGPSESVTATHEVPMSCTMYRWTSPRPVEALRGTKIKDVSLGDRVTGVLTKAPRNGAVYLCGEGPSVLRVDKLRSASDKWQQEDIGAKAKGGAKPLKDEKQWQALSDVLAPVGVPRMLCAPWSLKEIAESQAFCFSCSGQRVMIGASCEQAAAGLGGQLWRSVSTFSYKGGLGDIDFEDEPLRPDCILVASGGTHYAHRVVLAQRSQVLRDLILEEELVLEDDDDQPFVEVFLPGLQVETLRYLLHYLYNDTLPTEFASTVLSSIPANLREVASKCGLKDLAEICDRVIAMGDPQSQQETLEQDGSLVEDARDGNRNQFHLKPTFALDLGAFVGEPAWADVILLAEGRQIYAHSLLLAARSEYFNGLFGGPFSPFGRGGGLLTTGTGSGLQPIEIELPGKYITLLRLVTYMYTGKLPKAPVALMLDDLMSADRYGVLDLLELVQSMIDIDDTNVGAILALTSSLTGAKRLKEDALRYAIRNLGDVSTQPGFMTEIILKDPEARESIFSRARGLLGPAQSALYDYSKKEDYNEQQVLEARQKEQEKRSGFPWLPVAALAVVYSLYRLVFDMYEITVIGPFVPILNAVVTAVVMYMVYKRIKD</sequence>
<organism evidence="6">
    <name type="scientific">Phaeomonas parva</name>
    <dbReference type="NCBI Taxonomy" id="124430"/>
    <lineage>
        <taxon>Eukaryota</taxon>
        <taxon>Sar</taxon>
        <taxon>Stramenopiles</taxon>
        <taxon>Ochrophyta</taxon>
        <taxon>Pinguiophyceae</taxon>
        <taxon>Pinguiochrysidales</taxon>
        <taxon>Pinguiochrysidaceae</taxon>
        <taxon>Phaeomonas</taxon>
    </lineage>
</organism>
<gene>
    <name evidence="6" type="ORF">PPAR1163_LOCUS23742</name>
</gene>
<feature type="domain" description="BTB" evidence="5">
    <location>
        <begin position="1098"/>
        <end position="1171"/>
    </location>
</feature>
<dbReference type="PROSITE" id="PS50012">
    <property type="entry name" value="RCC1_3"/>
    <property type="match status" value="3"/>
</dbReference>
<dbReference type="InterPro" id="IPR000408">
    <property type="entry name" value="Reg_chr_condens"/>
</dbReference>
<feature type="domain" description="BTB" evidence="5">
    <location>
        <begin position="1253"/>
        <end position="1334"/>
    </location>
</feature>
<proteinExistence type="predicted"/>
<dbReference type="PRINTS" id="PR00633">
    <property type="entry name" value="RCCNDNSATION"/>
</dbReference>
<dbReference type="PROSITE" id="PS00626">
    <property type="entry name" value="RCC1_2"/>
    <property type="match status" value="1"/>
</dbReference>
<dbReference type="Gene3D" id="2.130.10.30">
    <property type="entry name" value="Regulator of chromosome condensation 1/beta-lactamase-inhibitor protein II"/>
    <property type="match status" value="2"/>
</dbReference>
<keyword evidence="1" id="KW-0677">Repeat</keyword>
<accession>A0A7S1UE26</accession>
<dbReference type="Pfam" id="PF25390">
    <property type="entry name" value="WD40_RLD"/>
    <property type="match status" value="1"/>
</dbReference>
<protein>
    <recommendedName>
        <fullName evidence="5">BTB domain-containing protein</fullName>
    </recommendedName>
</protein>
<evidence type="ECO:0000259" key="5">
    <source>
        <dbReference type="PROSITE" id="PS50097"/>
    </source>
</evidence>
<dbReference type="PANTHER" id="PTHR22870">
    <property type="entry name" value="REGULATOR OF CHROMOSOME CONDENSATION"/>
    <property type="match status" value="1"/>
</dbReference>
<feature type="repeat" description="RCC1" evidence="2">
    <location>
        <begin position="793"/>
        <end position="859"/>
    </location>
</feature>
<dbReference type="InterPro" id="IPR011333">
    <property type="entry name" value="SKP1/BTB/POZ_sf"/>
</dbReference>
<feature type="repeat" description="RCC1" evidence="2">
    <location>
        <begin position="723"/>
        <end position="792"/>
    </location>
</feature>
<evidence type="ECO:0000256" key="1">
    <source>
        <dbReference type="ARBA" id="ARBA00022737"/>
    </source>
</evidence>
<dbReference type="EMBL" id="HBGJ01037586">
    <property type="protein sequence ID" value="CAD9265326.1"/>
    <property type="molecule type" value="Transcribed_RNA"/>
</dbReference>
<feature type="transmembrane region" description="Helical" evidence="4">
    <location>
        <begin position="1463"/>
        <end position="1481"/>
    </location>
</feature>
<feature type="repeat" description="RCC1" evidence="2">
    <location>
        <begin position="496"/>
        <end position="552"/>
    </location>
</feature>
<feature type="transmembrane region" description="Helical" evidence="4">
    <location>
        <begin position="1487"/>
        <end position="1510"/>
    </location>
</feature>
<reference evidence="6" key="1">
    <citation type="submission" date="2021-01" db="EMBL/GenBank/DDBJ databases">
        <authorList>
            <person name="Corre E."/>
            <person name="Pelletier E."/>
            <person name="Niang G."/>
            <person name="Scheremetjew M."/>
            <person name="Finn R."/>
            <person name="Kale V."/>
            <person name="Holt S."/>
            <person name="Cochrane G."/>
            <person name="Meng A."/>
            <person name="Brown T."/>
            <person name="Cohen L."/>
        </authorList>
    </citation>
    <scope>NUCLEOTIDE SEQUENCE</scope>
    <source>
        <strain evidence="6">CCMP2877</strain>
    </source>
</reference>
<dbReference type="InterPro" id="IPR009091">
    <property type="entry name" value="RCC1/BLIP-II"/>
</dbReference>
<dbReference type="PANTHER" id="PTHR22870:SF408">
    <property type="entry name" value="OS09G0560450 PROTEIN"/>
    <property type="match status" value="1"/>
</dbReference>
<keyword evidence="4" id="KW-0812">Transmembrane</keyword>
<keyword evidence="4" id="KW-1133">Transmembrane helix</keyword>
<evidence type="ECO:0000256" key="4">
    <source>
        <dbReference type="SAM" id="Phobius"/>
    </source>
</evidence>
<dbReference type="InterPro" id="IPR000210">
    <property type="entry name" value="BTB/POZ_dom"/>
</dbReference>
<dbReference type="SUPFAM" id="SSF54695">
    <property type="entry name" value="POZ domain"/>
    <property type="match status" value="2"/>
</dbReference>
<evidence type="ECO:0000256" key="2">
    <source>
        <dbReference type="PROSITE-ProRule" id="PRU00235"/>
    </source>
</evidence>
<dbReference type="InterPro" id="IPR051210">
    <property type="entry name" value="Ub_ligase/GEF_domain"/>
</dbReference>
<feature type="region of interest" description="Disordered" evidence="3">
    <location>
        <begin position="324"/>
        <end position="362"/>
    </location>
</feature>
<keyword evidence="4" id="KW-0472">Membrane</keyword>